<organism evidence="9 10">
    <name type="scientific">Breznakia pachnodae</name>
    <dbReference type="NCBI Taxonomy" id="265178"/>
    <lineage>
        <taxon>Bacteria</taxon>
        <taxon>Bacillati</taxon>
        <taxon>Bacillota</taxon>
        <taxon>Erysipelotrichia</taxon>
        <taxon>Erysipelotrichales</taxon>
        <taxon>Erysipelotrichaceae</taxon>
        <taxon>Breznakia</taxon>
    </lineage>
</organism>
<feature type="transmembrane region" description="Helical" evidence="8">
    <location>
        <begin position="53"/>
        <end position="73"/>
    </location>
</feature>
<keyword evidence="6 8" id="KW-1133">Transmembrane helix</keyword>
<evidence type="ECO:0000256" key="8">
    <source>
        <dbReference type="SAM" id="Phobius"/>
    </source>
</evidence>
<evidence type="ECO:0000256" key="3">
    <source>
        <dbReference type="ARBA" id="ARBA00019407"/>
    </source>
</evidence>
<evidence type="ECO:0000256" key="7">
    <source>
        <dbReference type="ARBA" id="ARBA00023136"/>
    </source>
</evidence>
<evidence type="ECO:0000256" key="4">
    <source>
        <dbReference type="ARBA" id="ARBA00022475"/>
    </source>
</evidence>
<keyword evidence="10" id="KW-1185">Reference proteome</keyword>
<evidence type="ECO:0000256" key="2">
    <source>
        <dbReference type="ARBA" id="ARBA00009962"/>
    </source>
</evidence>
<keyword evidence="4" id="KW-1003">Cell membrane</keyword>
<sequence length="175" mass="20077">MDSNIITTLIVVVIIGYGLFMVFTNVKKFIECNKAKKEFLEGNKNHPEIVSDYIPWIIGCVLIAILVGVAVVFEMQNNGEAVTLAAYGFVTLWVLSLTTEFIVRRTIIFTEDGFFYEKTFHRFRSVNGTTPTGGMFGRYEVRLTTTSEKMQLPKKFGVILKERLDAYQQKRKKKR</sequence>
<dbReference type="Pfam" id="PF06173">
    <property type="entry name" value="DUF986"/>
    <property type="match status" value="1"/>
</dbReference>
<comment type="caution">
    <text evidence="9">The sequence shown here is derived from an EMBL/GenBank/DDBJ whole genome shotgun (WGS) entry which is preliminary data.</text>
</comment>
<accession>A0ABU0E2Z4</accession>
<reference evidence="9 10" key="1">
    <citation type="submission" date="2023-07" db="EMBL/GenBank/DDBJ databases">
        <title>Genomic Encyclopedia of Type Strains, Phase IV (KMG-IV): sequencing the most valuable type-strain genomes for metagenomic binning, comparative biology and taxonomic classification.</title>
        <authorList>
            <person name="Goeker M."/>
        </authorList>
    </citation>
    <scope>NUCLEOTIDE SEQUENCE [LARGE SCALE GENOMIC DNA]</scope>
    <source>
        <strain evidence="9 10">DSM 16784</strain>
    </source>
</reference>
<evidence type="ECO:0000313" key="10">
    <source>
        <dbReference type="Proteomes" id="UP001230220"/>
    </source>
</evidence>
<protein>
    <recommendedName>
        <fullName evidence="3">UPF0266 membrane protein YobD</fullName>
    </recommendedName>
</protein>
<evidence type="ECO:0000313" key="9">
    <source>
        <dbReference type="EMBL" id="MDQ0361262.1"/>
    </source>
</evidence>
<dbReference type="EMBL" id="JAUSUR010000003">
    <property type="protein sequence ID" value="MDQ0361262.1"/>
    <property type="molecule type" value="Genomic_DNA"/>
</dbReference>
<dbReference type="InterPro" id="IPR009328">
    <property type="entry name" value="DUF986"/>
</dbReference>
<evidence type="ECO:0000256" key="6">
    <source>
        <dbReference type="ARBA" id="ARBA00022989"/>
    </source>
</evidence>
<gene>
    <name evidence="9" type="ORF">J2S15_002009</name>
</gene>
<dbReference type="RefSeq" id="WP_307407837.1">
    <property type="nucleotide sequence ID" value="NZ_JAUSUR010000003.1"/>
</dbReference>
<dbReference type="Proteomes" id="UP001230220">
    <property type="component" value="Unassembled WGS sequence"/>
</dbReference>
<evidence type="ECO:0000256" key="5">
    <source>
        <dbReference type="ARBA" id="ARBA00022692"/>
    </source>
</evidence>
<feature type="transmembrane region" description="Helical" evidence="8">
    <location>
        <begin position="85"/>
        <end position="103"/>
    </location>
</feature>
<comment type="subcellular location">
    <subcellularLocation>
        <location evidence="1">Cell membrane</location>
        <topology evidence="1">Multi-pass membrane protein</topology>
    </subcellularLocation>
</comment>
<keyword evidence="7 8" id="KW-0472">Membrane</keyword>
<proteinExistence type="inferred from homology"/>
<feature type="transmembrane region" description="Helical" evidence="8">
    <location>
        <begin position="6"/>
        <end position="26"/>
    </location>
</feature>
<keyword evidence="5 8" id="KW-0812">Transmembrane</keyword>
<name>A0ABU0E2Z4_9FIRM</name>
<comment type="similarity">
    <text evidence="2">Belongs to the UPF0266 family.</text>
</comment>
<evidence type="ECO:0000256" key="1">
    <source>
        <dbReference type="ARBA" id="ARBA00004651"/>
    </source>
</evidence>